<sequence>MSVFVRNFQQRVLFSEALLERDARVLVQLLKADRFDVSIVCAGGKRIKSLNLKYRRRNVQTDVLAFPYFENMKPGVLPNPKLQDDWNLGDVILGMPVIHQDCQEDNKSVQEYLPVLITHGLCHLLGYTHDTEQNLQQMHKKEKEVLSGFNQVTGYNTKPLLPAITPSDR</sequence>
<keyword evidence="3" id="KW-0540">Nuclease</keyword>
<dbReference type="Gene3D" id="3.40.390.30">
    <property type="entry name" value="Metalloproteases ('zincins'), catalytic domain"/>
    <property type="match status" value="1"/>
</dbReference>
<dbReference type="InterPro" id="IPR002036">
    <property type="entry name" value="YbeY"/>
</dbReference>
<keyword evidence="5" id="KW-0255">Endonuclease</keyword>
<dbReference type="eggNOG" id="ENOG502R6QZ">
    <property type="taxonomic scope" value="Eukaryota"/>
</dbReference>
<dbReference type="AlphaFoldDB" id="A7RY36"/>
<dbReference type="EMBL" id="DS469552">
    <property type="protein sequence ID" value="EDO43628.1"/>
    <property type="molecule type" value="Genomic_DNA"/>
</dbReference>
<dbReference type="GO" id="GO:0046872">
    <property type="term" value="F:metal ion binding"/>
    <property type="evidence" value="ECO:0007669"/>
    <property type="project" value="UniProtKB-KW"/>
</dbReference>
<evidence type="ECO:0000256" key="7">
    <source>
        <dbReference type="ARBA" id="ARBA00022833"/>
    </source>
</evidence>
<dbReference type="OrthoDB" id="27226at2759"/>
<keyword evidence="6" id="KW-0378">Hydrolase</keyword>
<dbReference type="GO" id="GO:0004222">
    <property type="term" value="F:metalloendopeptidase activity"/>
    <property type="evidence" value="ECO:0007669"/>
    <property type="project" value="InterPro"/>
</dbReference>
<dbReference type="InParanoid" id="A7RY36"/>
<dbReference type="PANTHER" id="PTHR46986">
    <property type="entry name" value="ENDORIBONUCLEASE YBEY, CHLOROPLASTIC"/>
    <property type="match status" value="1"/>
</dbReference>
<dbReference type="Proteomes" id="UP000001593">
    <property type="component" value="Unassembled WGS sequence"/>
</dbReference>
<organism evidence="8 9">
    <name type="scientific">Nematostella vectensis</name>
    <name type="common">Starlet sea anemone</name>
    <dbReference type="NCBI Taxonomy" id="45351"/>
    <lineage>
        <taxon>Eukaryota</taxon>
        <taxon>Metazoa</taxon>
        <taxon>Cnidaria</taxon>
        <taxon>Anthozoa</taxon>
        <taxon>Hexacorallia</taxon>
        <taxon>Actiniaria</taxon>
        <taxon>Edwardsiidae</taxon>
        <taxon>Nematostella</taxon>
    </lineage>
</organism>
<dbReference type="PANTHER" id="PTHR46986:SF1">
    <property type="entry name" value="ENDORIBONUCLEASE YBEY, CHLOROPLASTIC"/>
    <property type="match status" value="1"/>
</dbReference>
<dbReference type="GO" id="GO:0006364">
    <property type="term" value="P:rRNA processing"/>
    <property type="evidence" value="ECO:0007669"/>
    <property type="project" value="InterPro"/>
</dbReference>
<keyword evidence="4" id="KW-0479">Metal-binding</keyword>
<accession>A7RY36</accession>
<dbReference type="PROSITE" id="PS01306">
    <property type="entry name" value="UPF0054"/>
    <property type="match status" value="1"/>
</dbReference>
<dbReference type="Pfam" id="PF02130">
    <property type="entry name" value="YbeY"/>
    <property type="match status" value="1"/>
</dbReference>
<evidence type="ECO:0000256" key="1">
    <source>
        <dbReference type="ARBA" id="ARBA00001947"/>
    </source>
</evidence>
<comment type="similarity">
    <text evidence="2">Belongs to the endoribonuclease YbeY family.</text>
</comment>
<evidence type="ECO:0000256" key="6">
    <source>
        <dbReference type="ARBA" id="ARBA00022801"/>
    </source>
</evidence>
<dbReference type="InterPro" id="IPR020549">
    <property type="entry name" value="YbeY_CS"/>
</dbReference>
<keyword evidence="7" id="KW-0862">Zinc</keyword>
<dbReference type="KEGG" id="nve:5515522"/>
<evidence type="ECO:0000256" key="5">
    <source>
        <dbReference type="ARBA" id="ARBA00022759"/>
    </source>
</evidence>
<reference evidence="8 9" key="1">
    <citation type="journal article" date="2007" name="Science">
        <title>Sea anemone genome reveals ancestral eumetazoan gene repertoire and genomic organization.</title>
        <authorList>
            <person name="Putnam N.H."/>
            <person name="Srivastava M."/>
            <person name="Hellsten U."/>
            <person name="Dirks B."/>
            <person name="Chapman J."/>
            <person name="Salamov A."/>
            <person name="Terry A."/>
            <person name="Shapiro H."/>
            <person name="Lindquist E."/>
            <person name="Kapitonov V.V."/>
            <person name="Jurka J."/>
            <person name="Genikhovich G."/>
            <person name="Grigoriev I.V."/>
            <person name="Lucas S.M."/>
            <person name="Steele R.E."/>
            <person name="Finnerty J.R."/>
            <person name="Technau U."/>
            <person name="Martindale M.Q."/>
            <person name="Rokhsar D.S."/>
        </authorList>
    </citation>
    <scope>NUCLEOTIDE SEQUENCE [LARGE SCALE GENOMIC DNA]</scope>
    <source>
        <strain evidence="9">CH2 X CH6</strain>
    </source>
</reference>
<dbReference type="GO" id="GO:0004519">
    <property type="term" value="F:endonuclease activity"/>
    <property type="evidence" value="ECO:0007669"/>
    <property type="project" value="UniProtKB-KW"/>
</dbReference>
<evidence type="ECO:0000313" key="8">
    <source>
        <dbReference type="EMBL" id="EDO43628.1"/>
    </source>
</evidence>
<keyword evidence="9" id="KW-1185">Reference proteome</keyword>
<evidence type="ECO:0000256" key="4">
    <source>
        <dbReference type="ARBA" id="ARBA00022723"/>
    </source>
</evidence>
<dbReference type="NCBIfam" id="TIGR00043">
    <property type="entry name" value="rRNA maturation RNase YbeY"/>
    <property type="match status" value="1"/>
</dbReference>
<proteinExistence type="inferred from homology"/>
<evidence type="ECO:0000313" key="9">
    <source>
        <dbReference type="Proteomes" id="UP000001593"/>
    </source>
</evidence>
<dbReference type="STRING" id="45351.A7RY36"/>
<gene>
    <name evidence="8" type="ORF">NEMVEDRAFT_v1g164054</name>
</gene>
<protein>
    <submittedName>
        <fullName evidence="8">Uncharacterized protein</fullName>
    </submittedName>
</protein>
<dbReference type="OMA" id="GFTHNSE"/>
<dbReference type="PhylomeDB" id="A7RY36"/>
<dbReference type="InterPro" id="IPR023091">
    <property type="entry name" value="MetalPrtase_cat_dom_sf_prd"/>
</dbReference>
<dbReference type="HOGENOM" id="CLU_106710_4_0_1"/>
<dbReference type="HAMAP" id="MF_00009">
    <property type="entry name" value="Endoribonucl_YbeY"/>
    <property type="match status" value="1"/>
</dbReference>
<comment type="cofactor">
    <cofactor evidence="1">
        <name>Zn(2+)</name>
        <dbReference type="ChEBI" id="CHEBI:29105"/>
    </cofactor>
</comment>
<dbReference type="SUPFAM" id="SSF55486">
    <property type="entry name" value="Metalloproteases ('zincins'), catalytic domain"/>
    <property type="match status" value="1"/>
</dbReference>
<name>A7RY36_NEMVE</name>
<evidence type="ECO:0000256" key="3">
    <source>
        <dbReference type="ARBA" id="ARBA00022722"/>
    </source>
</evidence>
<evidence type="ECO:0000256" key="2">
    <source>
        <dbReference type="ARBA" id="ARBA00010875"/>
    </source>
</evidence>